<sequence length="42" mass="5114">MLCLSNKRMPFLDLKDSVFRFKLSLRTSFRHNHSGCICFWYD</sequence>
<accession>E3N834</accession>
<organism evidence="2">
    <name type="scientific">Caenorhabditis remanei</name>
    <name type="common">Caenorhabditis vulgaris</name>
    <dbReference type="NCBI Taxonomy" id="31234"/>
    <lineage>
        <taxon>Eukaryota</taxon>
        <taxon>Metazoa</taxon>
        <taxon>Ecdysozoa</taxon>
        <taxon>Nematoda</taxon>
        <taxon>Chromadorea</taxon>
        <taxon>Rhabditida</taxon>
        <taxon>Rhabditina</taxon>
        <taxon>Rhabditomorpha</taxon>
        <taxon>Rhabditoidea</taxon>
        <taxon>Rhabditidae</taxon>
        <taxon>Peloderinae</taxon>
        <taxon>Caenorhabditis</taxon>
    </lineage>
</organism>
<dbReference type="EMBL" id="DS268554">
    <property type="protein sequence ID" value="EFO89331.1"/>
    <property type="molecule type" value="Genomic_DNA"/>
</dbReference>
<evidence type="ECO:0000313" key="2">
    <source>
        <dbReference type="Proteomes" id="UP000008281"/>
    </source>
</evidence>
<dbReference type="HOGENOM" id="CLU_3261031_0_0_1"/>
<dbReference type="AlphaFoldDB" id="E3N834"/>
<protein>
    <submittedName>
        <fullName evidence="1">Uncharacterized protein</fullName>
    </submittedName>
</protein>
<evidence type="ECO:0000313" key="1">
    <source>
        <dbReference type="EMBL" id="EFO89331.1"/>
    </source>
</evidence>
<name>E3N834_CAERE</name>
<dbReference type="InParanoid" id="E3N834"/>
<reference evidence="1" key="1">
    <citation type="submission" date="2007-07" db="EMBL/GenBank/DDBJ databases">
        <title>PCAP assembly of the Caenorhabditis remanei genome.</title>
        <authorList>
            <consortium name="The Caenorhabditis remanei Sequencing Consortium"/>
            <person name="Wilson R.K."/>
        </authorList>
    </citation>
    <scope>NUCLEOTIDE SEQUENCE [LARGE SCALE GENOMIC DNA]</scope>
    <source>
        <strain evidence="1">PB4641</strain>
    </source>
</reference>
<proteinExistence type="predicted"/>
<keyword evidence="2" id="KW-1185">Reference proteome</keyword>
<dbReference type="Proteomes" id="UP000008281">
    <property type="component" value="Unassembled WGS sequence"/>
</dbReference>
<gene>
    <name evidence="1" type="ORF">CRE_15638</name>
</gene>